<dbReference type="AlphaFoldDB" id="A0A857D1F6"/>
<organism evidence="1 2">
    <name type="scientific">Microcystis aeruginosa FD4</name>
    <dbReference type="NCBI Taxonomy" id="2686288"/>
    <lineage>
        <taxon>Bacteria</taxon>
        <taxon>Bacillati</taxon>
        <taxon>Cyanobacteriota</taxon>
        <taxon>Cyanophyceae</taxon>
        <taxon>Oscillatoriophycideae</taxon>
        <taxon>Chroococcales</taxon>
        <taxon>Microcystaceae</taxon>
        <taxon>Microcystis</taxon>
    </lineage>
</organism>
<evidence type="ECO:0000313" key="2">
    <source>
        <dbReference type="Proteomes" id="UP000438345"/>
    </source>
</evidence>
<accession>A0A857D1F6</accession>
<dbReference type="RefSeq" id="WP_158199474.1">
    <property type="nucleotide sequence ID" value="NZ_CP046973.1"/>
</dbReference>
<evidence type="ECO:0000313" key="1">
    <source>
        <dbReference type="EMBL" id="QGZ89426.1"/>
    </source>
</evidence>
<sequence length="188" mass="21449">MISKPPPRGGRKLCAPTVTDFVHNVGANCVRPKGTLSKRKSLTEIGPDEDSISAAMLTLRMFIQKSEVISFKNMEDLYSRLNISKNLKDEFKSLISELNDYLDRYSPLTINSHEMRFEKLSTSEPNPDQLTNRKLMDIYLYGDYAHLDSSKRVLFERIAQNTLFAPMGNHVFVTIVNKLVEMALLDFV</sequence>
<gene>
    <name evidence="1" type="ORF">GQR42_07440</name>
</gene>
<dbReference type="Proteomes" id="UP000438345">
    <property type="component" value="Chromosome"/>
</dbReference>
<name>A0A857D1F6_MICAE</name>
<protein>
    <submittedName>
        <fullName evidence="1">Uncharacterized protein</fullName>
    </submittedName>
</protein>
<proteinExistence type="predicted"/>
<reference evidence="1 2" key="1">
    <citation type="submission" date="2019-12" db="EMBL/GenBank/DDBJ databases">
        <title>Complete genome sequence of Microcystis aeruginosa strain FD4.</title>
        <authorList>
            <person name="Urakawa H."/>
        </authorList>
    </citation>
    <scope>NUCLEOTIDE SEQUENCE [LARGE SCALE GENOMIC DNA]</scope>
    <source>
        <strain evidence="1 2">FD4</strain>
    </source>
</reference>
<dbReference type="EMBL" id="CP046973">
    <property type="protein sequence ID" value="QGZ89426.1"/>
    <property type="molecule type" value="Genomic_DNA"/>
</dbReference>